<dbReference type="GO" id="GO:0005524">
    <property type="term" value="F:ATP binding"/>
    <property type="evidence" value="ECO:0007669"/>
    <property type="project" value="UniProtKB-UniRule"/>
</dbReference>
<evidence type="ECO:0000313" key="19">
    <source>
        <dbReference type="Proteomes" id="UP000597444"/>
    </source>
</evidence>
<comment type="pathway">
    <text evidence="2 14">Cell wall biogenesis; peptidoglycan biosynthesis.</text>
</comment>
<evidence type="ECO:0000313" key="18">
    <source>
        <dbReference type="EMBL" id="GHO92854.1"/>
    </source>
</evidence>
<dbReference type="SUPFAM" id="SSF53244">
    <property type="entry name" value="MurD-like peptide ligases, peptide-binding domain"/>
    <property type="match status" value="1"/>
</dbReference>
<dbReference type="InterPro" id="IPR005758">
    <property type="entry name" value="UDP-N-AcMur_Ala_ligase_MurC"/>
</dbReference>
<dbReference type="UniPathway" id="UPA00219"/>
<evidence type="ECO:0000256" key="11">
    <source>
        <dbReference type="ARBA" id="ARBA00023306"/>
    </source>
</evidence>
<keyword evidence="7 14" id="KW-0547">Nucleotide-binding</keyword>
<comment type="subcellular location">
    <subcellularLocation>
        <location evidence="1 14">Cytoplasm</location>
    </subcellularLocation>
</comment>
<dbReference type="AlphaFoldDB" id="A0A8J3IK05"/>
<evidence type="ECO:0000259" key="16">
    <source>
        <dbReference type="Pfam" id="PF02875"/>
    </source>
</evidence>
<dbReference type="Pfam" id="PF02875">
    <property type="entry name" value="Mur_ligase_C"/>
    <property type="match status" value="1"/>
</dbReference>
<dbReference type="SUPFAM" id="SSF53623">
    <property type="entry name" value="MurD-like peptide ligases, catalytic domain"/>
    <property type="match status" value="1"/>
</dbReference>
<keyword evidence="4 14" id="KW-0963">Cytoplasm</keyword>
<dbReference type="Pfam" id="PF01225">
    <property type="entry name" value="Mur_ligase"/>
    <property type="match status" value="1"/>
</dbReference>
<dbReference type="Proteomes" id="UP000597444">
    <property type="component" value="Unassembled WGS sequence"/>
</dbReference>
<keyword evidence="5 14" id="KW-0436">Ligase</keyword>
<dbReference type="PANTHER" id="PTHR43445">
    <property type="entry name" value="UDP-N-ACETYLMURAMATE--L-ALANINE LIGASE-RELATED"/>
    <property type="match status" value="1"/>
</dbReference>
<dbReference type="GO" id="GO:0009252">
    <property type="term" value="P:peptidoglycan biosynthetic process"/>
    <property type="evidence" value="ECO:0007669"/>
    <property type="project" value="UniProtKB-UniRule"/>
</dbReference>
<dbReference type="InterPro" id="IPR000713">
    <property type="entry name" value="Mur_ligase_N"/>
</dbReference>
<evidence type="ECO:0000256" key="6">
    <source>
        <dbReference type="ARBA" id="ARBA00022618"/>
    </source>
</evidence>
<feature type="domain" description="Mur ligase central" evidence="17">
    <location>
        <begin position="112"/>
        <end position="320"/>
    </location>
</feature>
<comment type="function">
    <text evidence="14">Cell wall formation.</text>
</comment>
<keyword evidence="11 14" id="KW-0131">Cell cycle</keyword>
<dbReference type="GO" id="GO:0005737">
    <property type="term" value="C:cytoplasm"/>
    <property type="evidence" value="ECO:0007669"/>
    <property type="project" value="UniProtKB-SubCell"/>
</dbReference>
<evidence type="ECO:0000256" key="3">
    <source>
        <dbReference type="ARBA" id="ARBA00012211"/>
    </source>
</evidence>
<dbReference type="InterPro" id="IPR004101">
    <property type="entry name" value="Mur_ligase_C"/>
</dbReference>
<name>A0A8J3IK05_9CHLR</name>
<evidence type="ECO:0000256" key="14">
    <source>
        <dbReference type="HAMAP-Rule" id="MF_00046"/>
    </source>
</evidence>
<dbReference type="HAMAP" id="MF_00046">
    <property type="entry name" value="MurC"/>
    <property type="match status" value="1"/>
</dbReference>
<keyword evidence="9 14" id="KW-0133">Cell shape</keyword>
<keyword evidence="6 14" id="KW-0132">Cell division</keyword>
<evidence type="ECO:0000256" key="2">
    <source>
        <dbReference type="ARBA" id="ARBA00004752"/>
    </source>
</evidence>
<feature type="domain" description="Mur ligase N-terminal catalytic" evidence="15">
    <location>
        <begin position="5"/>
        <end position="106"/>
    </location>
</feature>
<comment type="catalytic activity">
    <reaction evidence="13 14">
        <text>UDP-N-acetyl-alpha-D-muramate + L-alanine + ATP = UDP-N-acetyl-alpha-D-muramoyl-L-alanine + ADP + phosphate + H(+)</text>
        <dbReference type="Rhea" id="RHEA:23372"/>
        <dbReference type="ChEBI" id="CHEBI:15378"/>
        <dbReference type="ChEBI" id="CHEBI:30616"/>
        <dbReference type="ChEBI" id="CHEBI:43474"/>
        <dbReference type="ChEBI" id="CHEBI:57972"/>
        <dbReference type="ChEBI" id="CHEBI:70757"/>
        <dbReference type="ChEBI" id="CHEBI:83898"/>
        <dbReference type="ChEBI" id="CHEBI:456216"/>
        <dbReference type="EC" id="6.3.2.8"/>
    </reaction>
</comment>
<evidence type="ECO:0000256" key="8">
    <source>
        <dbReference type="ARBA" id="ARBA00022840"/>
    </source>
</evidence>
<protein>
    <recommendedName>
        <fullName evidence="3 14">UDP-N-acetylmuramate--L-alanine ligase</fullName>
        <ecNumber evidence="3 14">6.3.2.8</ecNumber>
    </recommendedName>
    <alternativeName>
        <fullName evidence="14">UDP-N-acetylmuramoyl-L-alanine synthetase</fullName>
    </alternativeName>
</protein>
<dbReference type="SUPFAM" id="SSF51984">
    <property type="entry name" value="MurCD N-terminal domain"/>
    <property type="match status" value="1"/>
</dbReference>
<evidence type="ECO:0000256" key="7">
    <source>
        <dbReference type="ARBA" id="ARBA00022741"/>
    </source>
</evidence>
<dbReference type="GO" id="GO:0051301">
    <property type="term" value="P:cell division"/>
    <property type="evidence" value="ECO:0007669"/>
    <property type="project" value="UniProtKB-KW"/>
</dbReference>
<dbReference type="NCBIfam" id="TIGR01082">
    <property type="entry name" value="murC"/>
    <property type="match status" value="1"/>
</dbReference>
<evidence type="ECO:0000256" key="9">
    <source>
        <dbReference type="ARBA" id="ARBA00022960"/>
    </source>
</evidence>
<dbReference type="Pfam" id="PF08245">
    <property type="entry name" value="Mur_ligase_M"/>
    <property type="match status" value="1"/>
</dbReference>
<gene>
    <name evidence="14" type="primary">murC</name>
    <name evidence="18" type="ORF">KSF_029020</name>
</gene>
<keyword evidence="8 14" id="KW-0067">ATP-binding</keyword>
<evidence type="ECO:0000256" key="5">
    <source>
        <dbReference type="ARBA" id="ARBA00022598"/>
    </source>
</evidence>
<comment type="similarity">
    <text evidence="14">Belongs to the MurCDEF family.</text>
</comment>
<keyword evidence="12 14" id="KW-0961">Cell wall biogenesis/degradation</keyword>
<feature type="domain" description="Mur ligase C-terminal" evidence="16">
    <location>
        <begin position="361"/>
        <end position="487"/>
    </location>
</feature>
<dbReference type="InterPro" id="IPR013221">
    <property type="entry name" value="Mur_ligase_cen"/>
</dbReference>
<evidence type="ECO:0000259" key="17">
    <source>
        <dbReference type="Pfam" id="PF08245"/>
    </source>
</evidence>
<evidence type="ECO:0000256" key="12">
    <source>
        <dbReference type="ARBA" id="ARBA00023316"/>
    </source>
</evidence>
<dbReference type="GO" id="GO:0008763">
    <property type="term" value="F:UDP-N-acetylmuramate-L-alanine ligase activity"/>
    <property type="evidence" value="ECO:0007669"/>
    <property type="project" value="UniProtKB-UniRule"/>
</dbReference>
<dbReference type="EC" id="6.3.2.8" evidence="3 14"/>
<dbReference type="InterPro" id="IPR036615">
    <property type="entry name" value="Mur_ligase_C_dom_sf"/>
</dbReference>
<keyword evidence="10 14" id="KW-0573">Peptidoglycan synthesis</keyword>
<dbReference type="Gene3D" id="3.40.1190.10">
    <property type="entry name" value="Mur-like, catalytic domain"/>
    <property type="match status" value="1"/>
</dbReference>
<dbReference type="Gene3D" id="3.90.190.20">
    <property type="entry name" value="Mur ligase, C-terminal domain"/>
    <property type="match status" value="1"/>
</dbReference>
<evidence type="ECO:0000256" key="1">
    <source>
        <dbReference type="ARBA" id="ARBA00004496"/>
    </source>
</evidence>
<dbReference type="GO" id="GO:0008360">
    <property type="term" value="P:regulation of cell shape"/>
    <property type="evidence" value="ECO:0007669"/>
    <property type="project" value="UniProtKB-KW"/>
</dbReference>
<evidence type="ECO:0000256" key="4">
    <source>
        <dbReference type="ARBA" id="ARBA00022490"/>
    </source>
</evidence>
<evidence type="ECO:0000259" key="15">
    <source>
        <dbReference type="Pfam" id="PF01225"/>
    </source>
</evidence>
<comment type="caution">
    <text evidence="14">Lacks conserved residue(s) required for the propagation of feature annotation.</text>
</comment>
<dbReference type="Gene3D" id="3.40.50.720">
    <property type="entry name" value="NAD(P)-binding Rossmann-like Domain"/>
    <property type="match status" value="1"/>
</dbReference>
<evidence type="ECO:0000256" key="10">
    <source>
        <dbReference type="ARBA" id="ARBA00022984"/>
    </source>
</evidence>
<dbReference type="PANTHER" id="PTHR43445:SF3">
    <property type="entry name" value="UDP-N-ACETYLMURAMATE--L-ALANINE LIGASE"/>
    <property type="match status" value="1"/>
</dbReference>
<dbReference type="InterPro" id="IPR036565">
    <property type="entry name" value="Mur-like_cat_sf"/>
</dbReference>
<sequence length="508" mass="56244">MKKSHLHFMGIGGQGISAVAQMAAIAGDTMVTGCDRQASATTRALEKAGIPVQIGHSADHLADVDMLVISPAVPALDPHNPELVAAQQRGIRIITWQEVLGELMRGKCVLSISGVHGKGTATAMLSLMLVDAGLDPMCEIGAVVPRFGANYRLGKGNYFVNEADEFNHNFWHYHPRVAVVKSIEFEHPEFFPDYEAFLAAFEHFIRGMDMQSDWPVPPTLVLNADSPGCLELHNRLNDWGGRVVFYHIESKESKQAVEQIGLQGNVDSTFTAYDVRLEGETSFRVRTALPGDFPLGEQQIHLSLPGLYNIENALAALTVAHLVGVDAHTIVRTLESFGGTRRRFEIRHQGSLLLNGQELTDLLLVDDYAHHPTAIAATLEAVRKRYPERRLIAVYQPHMYSRTKTFFEQFLHAFDEADKAIVTDIFPAREQNTGLVHTRELVEAMAQRPHFSQGRTQALYGGTLQETINLLQQKLRSGDIVVIMGAGDIYTVTEKLLQHVTLTGKETL</sequence>
<comment type="caution">
    <text evidence="18">The sequence shown here is derived from an EMBL/GenBank/DDBJ whole genome shotgun (WGS) entry which is preliminary data.</text>
</comment>
<dbReference type="EMBL" id="BNJK01000001">
    <property type="protein sequence ID" value="GHO92854.1"/>
    <property type="molecule type" value="Genomic_DNA"/>
</dbReference>
<dbReference type="RefSeq" id="WP_220203667.1">
    <property type="nucleotide sequence ID" value="NZ_BNJK01000001.1"/>
</dbReference>
<evidence type="ECO:0000256" key="13">
    <source>
        <dbReference type="ARBA" id="ARBA00047833"/>
    </source>
</evidence>
<organism evidence="18 19">
    <name type="scientific">Reticulibacter mediterranei</name>
    <dbReference type="NCBI Taxonomy" id="2778369"/>
    <lineage>
        <taxon>Bacteria</taxon>
        <taxon>Bacillati</taxon>
        <taxon>Chloroflexota</taxon>
        <taxon>Ktedonobacteria</taxon>
        <taxon>Ktedonobacterales</taxon>
        <taxon>Reticulibacteraceae</taxon>
        <taxon>Reticulibacter</taxon>
    </lineage>
</organism>
<dbReference type="GO" id="GO:0071555">
    <property type="term" value="P:cell wall organization"/>
    <property type="evidence" value="ECO:0007669"/>
    <property type="project" value="UniProtKB-KW"/>
</dbReference>
<reference evidence="18" key="1">
    <citation type="submission" date="2020-10" db="EMBL/GenBank/DDBJ databases">
        <title>Taxonomic study of unclassified bacteria belonging to the class Ktedonobacteria.</title>
        <authorList>
            <person name="Yabe S."/>
            <person name="Wang C.M."/>
            <person name="Zheng Y."/>
            <person name="Sakai Y."/>
            <person name="Cavaletti L."/>
            <person name="Monciardini P."/>
            <person name="Donadio S."/>
        </authorList>
    </citation>
    <scope>NUCLEOTIDE SEQUENCE</scope>
    <source>
        <strain evidence="18">ID150040</strain>
    </source>
</reference>
<dbReference type="InterPro" id="IPR050061">
    <property type="entry name" value="MurCDEF_pg_biosynth"/>
</dbReference>
<accession>A0A8J3IK05</accession>
<proteinExistence type="inferred from homology"/>
<keyword evidence="19" id="KW-1185">Reference proteome</keyword>